<reference evidence="3" key="1">
    <citation type="submission" date="2022-05" db="EMBL/GenBank/DDBJ databases">
        <authorList>
            <person name="Pankratov T."/>
        </authorList>
    </citation>
    <scope>NUCLEOTIDE SEQUENCE</scope>
    <source>
        <strain evidence="3">BP6-180914</strain>
    </source>
</reference>
<dbReference type="EMBL" id="JAMOIM010000001">
    <property type="protein sequence ID" value="MCW6506786.1"/>
    <property type="molecule type" value="Genomic_DNA"/>
</dbReference>
<keyword evidence="2" id="KW-0732">Signal</keyword>
<comment type="caution">
    <text evidence="3">The sequence shown here is derived from an EMBL/GenBank/DDBJ whole genome shotgun (WGS) entry which is preliminary data.</text>
</comment>
<organism evidence="3 4">
    <name type="scientific">Lichenifustis flavocetrariae</name>
    <dbReference type="NCBI Taxonomy" id="2949735"/>
    <lineage>
        <taxon>Bacteria</taxon>
        <taxon>Pseudomonadati</taxon>
        <taxon>Pseudomonadota</taxon>
        <taxon>Alphaproteobacteria</taxon>
        <taxon>Hyphomicrobiales</taxon>
        <taxon>Lichenihabitantaceae</taxon>
        <taxon>Lichenifustis</taxon>
    </lineage>
</organism>
<keyword evidence="1" id="KW-0472">Membrane</keyword>
<gene>
    <name evidence="3" type="ORF">M8523_01975</name>
</gene>
<dbReference type="RefSeq" id="WP_282583134.1">
    <property type="nucleotide sequence ID" value="NZ_JAMOIM010000001.1"/>
</dbReference>
<evidence type="ECO:0000256" key="1">
    <source>
        <dbReference type="SAM" id="Phobius"/>
    </source>
</evidence>
<protein>
    <recommendedName>
        <fullName evidence="5">VPLPA-CTERM sorting domain-containing protein</fullName>
    </recommendedName>
</protein>
<evidence type="ECO:0000256" key="2">
    <source>
        <dbReference type="SAM" id="SignalP"/>
    </source>
</evidence>
<keyword evidence="4" id="KW-1185">Reference proteome</keyword>
<keyword evidence="1" id="KW-0812">Transmembrane</keyword>
<name>A0AA41YQP7_9HYPH</name>
<proteinExistence type="predicted"/>
<dbReference type="Proteomes" id="UP001165667">
    <property type="component" value="Unassembled WGS sequence"/>
</dbReference>
<accession>A0AA41YQP7</accession>
<feature type="signal peptide" evidence="2">
    <location>
        <begin position="1"/>
        <end position="20"/>
    </location>
</feature>
<dbReference type="AlphaFoldDB" id="A0AA41YQP7"/>
<evidence type="ECO:0000313" key="3">
    <source>
        <dbReference type="EMBL" id="MCW6506786.1"/>
    </source>
</evidence>
<evidence type="ECO:0008006" key="5">
    <source>
        <dbReference type="Google" id="ProtNLM"/>
    </source>
</evidence>
<evidence type="ECO:0000313" key="4">
    <source>
        <dbReference type="Proteomes" id="UP001165667"/>
    </source>
</evidence>
<sequence>MKYVFLASAVLAGFISQAQALTITTTQVLPPVGQIIVPTPEPGFVGFSFSTSSVVSGGTITALSPFTGVAGYTSAPFDYVLGNGTATFTKALDPTFVTGGDTFSFIYGSPDSFNTISFSNGMSFTGADSAFSTKGSGYFVTTVSGLGSYDSVTFASSTNSVEFATYNVSSVPLPASLPMFGGALLALGGLALLKKRSGNGAAAA</sequence>
<feature type="chain" id="PRO_5041298385" description="VPLPA-CTERM sorting domain-containing protein" evidence="2">
    <location>
        <begin position="21"/>
        <end position="204"/>
    </location>
</feature>
<keyword evidence="1" id="KW-1133">Transmembrane helix</keyword>
<feature type="transmembrane region" description="Helical" evidence="1">
    <location>
        <begin position="175"/>
        <end position="193"/>
    </location>
</feature>